<evidence type="ECO:0000313" key="4">
    <source>
        <dbReference type="EMBL" id="BAM48389.1"/>
    </source>
</evidence>
<name>K0J0Q2_AMPXN</name>
<evidence type="ECO:0000259" key="2">
    <source>
        <dbReference type="Pfam" id="PF13276"/>
    </source>
</evidence>
<gene>
    <name evidence="4" type="ordered locus">AXY_22570</name>
</gene>
<proteinExistence type="predicted"/>
<dbReference type="OrthoDB" id="2357599at2"/>
<dbReference type="InterPro" id="IPR025948">
    <property type="entry name" value="HTH-like_dom"/>
</dbReference>
<dbReference type="KEGG" id="axl:AXY_22570"/>
<evidence type="ECO:0000256" key="1">
    <source>
        <dbReference type="ARBA" id="ARBA00002286"/>
    </source>
</evidence>
<dbReference type="PATRIC" id="fig|698758.3.peg.2268"/>
<evidence type="ECO:0008006" key="6">
    <source>
        <dbReference type="Google" id="ProtNLM"/>
    </source>
</evidence>
<comment type="function">
    <text evidence="1">Involved in the transposition of the insertion sequence.</text>
</comment>
<dbReference type="PANTHER" id="PTHR46889:SF4">
    <property type="entry name" value="TRANSPOSASE INSO FOR INSERTION SEQUENCE ELEMENT IS911B-RELATED"/>
    <property type="match status" value="1"/>
</dbReference>
<dbReference type="AlphaFoldDB" id="K0J0Q2"/>
<dbReference type="Pfam" id="PF13333">
    <property type="entry name" value="rve_2"/>
    <property type="match status" value="1"/>
</dbReference>
<keyword evidence="5" id="KW-1185">Reference proteome</keyword>
<dbReference type="InterPro" id="IPR050900">
    <property type="entry name" value="Transposase_IS3/IS150/IS904"/>
</dbReference>
<dbReference type="InterPro" id="IPR012337">
    <property type="entry name" value="RNaseH-like_sf"/>
</dbReference>
<sequence>MYWQKRFNESNPDEEIEHLIKEIFKENNGNYGYRRIYLDNSPMENFFGLMKQEMYYGVIYESFEELKQAVDKYIYYYNNRRIKVKLTGMSPVEYRKQASQLVA</sequence>
<organism evidence="4 5">
    <name type="scientific">Amphibacillus xylanus (strain ATCC 51415 / DSM 6626 / JCM 7361 / LMG 17667 / NBRC 15112 / Ep01)</name>
    <dbReference type="NCBI Taxonomy" id="698758"/>
    <lineage>
        <taxon>Bacteria</taxon>
        <taxon>Bacillati</taxon>
        <taxon>Bacillota</taxon>
        <taxon>Bacilli</taxon>
        <taxon>Bacillales</taxon>
        <taxon>Bacillaceae</taxon>
        <taxon>Amphibacillus</taxon>
    </lineage>
</organism>
<dbReference type="PANTHER" id="PTHR46889">
    <property type="entry name" value="TRANSPOSASE INSF FOR INSERTION SEQUENCE IS3B-RELATED"/>
    <property type="match status" value="1"/>
</dbReference>
<evidence type="ECO:0000313" key="5">
    <source>
        <dbReference type="Proteomes" id="UP000006294"/>
    </source>
</evidence>
<reference evidence="4 5" key="1">
    <citation type="submission" date="2011-01" db="EMBL/GenBank/DDBJ databases">
        <title>Whole genome sequence of Amphibacillus xylinus NBRC 15112.</title>
        <authorList>
            <person name="Nakazawa H."/>
            <person name="Katano Y."/>
            <person name="Nakamura S."/>
            <person name="Sasagawa M."/>
            <person name="Fukada J."/>
            <person name="Arai T."/>
            <person name="Sasakura N."/>
            <person name="Mochizuki D."/>
            <person name="Hosoyama A."/>
            <person name="Harada K."/>
            <person name="Horikawa H."/>
            <person name="Kato Y."/>
            <person name="Harada T."/>
            <person name="Sasaki K."/>
            <person name="Sekiguchi M."/>
            <person name="Hodoyama M."/>
            <person name="Nishiko R."/>
            <person name="Narita H."/>
            <person name="Hanamaki A."/>
            <person name="Hata C."/>
            <person name="Konno Y."/>
            <person name="Niimura Y."/>
            <person name="Yamazaki S."/>
            <person name="Fujita N."/>
        </authorList>
    </citation>
    <scope>NUCLEOTIDE SEQUENCE [LARGE SCALE GENOMIC DNA]</scope>
    <source>
        <strain evidence="5">ATCC 51415 / DSM 6626 / JCM 7361 / LMG 17667 / NBRC 15112 / Ep01</strain>
    </source>
</reference>
<dbReference type="Proteomes" id="UP000006294">
    <property type="component" value="Chromosome"/>
</dbReference>
<dbReference type="SUPFAM" id="SSF53098">
    <property type="entry name" value="Ribonuclease H-like"/>
    <property type="match status" value="1"/>
</dbReference>
<protein>
    <recommendedName>
        <fullName evidence="6">Transposase</fullName>
    </recommendedName>
</protein>
<dbReference type="GO" id="GO:0015074">
    <property type="term" value="P:DNA integration"/>
    <property type="evidence" value="ECO:0007669"/>
    <property type="project" value="InterPro"/>
</dbReference>
<dbReference type="InterPro" id="IPR001584">
    <property type="entry name" value="Integrase_cat-core"/>
</dbReference>
<dbReference type="STRING" id="698758.AXY_22570"/>
<feature type="domain" description="HTH-like" evidence="2">
    <location>
        <begin position="13"/>
        <end position="38"/>
    </location>
</feature>
<evidence type="ECO:0000259" key="3">
    <source>
        <dbReference type="Pfam" id="PF13333"/>
    </source>
</evidence>
<feature type="domain" description="Integrase catalytic" evidence="3">
    <location>
        <begin position="44"/>
        <end position="97"/>
    </location>
</feature>
<dbReference type="EMBL" id="AP012050">
    <property type="protein sequence ID" value="BAM48389.1"/>
    <property type="molecule type" value="Genomic_DNA"/>
</dbReference>
<dbReference type="HOGENOM" id="CLU_027402_41_9_9"/>
<accession>K0J0Q2</accession>
<dbReference type="eggNOG" id="COG2801">
    <property type="taxonomic scope" value="Bacteria"/>
</dbReference>
<dbReference type="Pfam" id="PF13276">
    <property type="entry name" value="HTH_21"/>
    <property type="match status" value="1"/>
</dbReference>